<comment type="caution">
    <text evidence="2">The sequence shown here is derived from an EMBL/GenBank/DDBJ whole genome shotgun (WGS) entry which is preliminary data.</text>
</comment>
<feature type="compositionally biased region" description="Low complexity" evidence="1">
    <location>
        <begin position="64"/>
        <end position="80"/>
    </location>
</feature>
<feature type="compositionally biased region" description="Pro residues" evidence="1">
    <location>
        <begin position="92"/>
        <end position="104"/>
    </location>
</feature>
<dbReference type="EMBL" id="JXLN01006017">
    <property type="protein sequence ID" value="KPM03749.1"/>
    <property type="molecule type" value="Genomic_DNA"/>
</dbReference>
<feature type="compositionally biased region" description="Low complexity" evidence="1">
    <location>
        <begin position="317"/>
        <end position="353"/>
    </location>
</feature>
<evidence type="ECO:0000313" key="2">
    <source>
        <dbReference type="EMBL" id="KPM03749.1"/>
    </source>
</evidence>
<dbReference type="AlphaFoldDB" id="A0A131ZZ06"/>
<evidence type="ECO:0000313" key="3">
    <source>
        <dbReference type="Proteomes" id="UP000616769"/>
    </source>
</evidence>
<feature type="compositionally biased region" description="Low complexity" evidence="1">
    <location>
        <begin position="109"/>
        <end position="127"/>
    </location>
</feature>
<feature type="region of interest" description="Disordered" evidence="1">
    <location>
        <begin position="280"/>
        <end position="410"/>
    </location>
</feature>
<accession>A0A131ZZ06</accession>
<feature type="compositionally biased region" description="Polar residues" evidence="1">
    <location>
        <begin position="358"/>
        <end position="377"/>
    </location>
</feature>
<organism evidence="2 3">
    <name type="scientific">Sarcoptes scabiei</name>
    <name type="common">Itch mite</name>
    <name type="synonym">Acarus scabiei</name>
    <dbReference type="NCBI Taxonomy" id="52283"/>
    <lineage>
        <taxon>Eukaryota</taxon>
        <taxon>Metazoa</taxon>
        <taxon>Ecdysozoa</taxon>
        <taxon>Arthropoda</taxon>
        <taxon>Chelicerata</taxon>
        <taxon>Arachnida</taxon>
        <taxon>Acari</taxon>
        <taxon>Acariformes</taxon>
        <taxon>Sarcoptiformes</taxon>
        <taxon>Astigmata</taxon>
        <taxon>Psoroptidia</taxon>
        <taxon>Sarcoptoidea</taxon>
        <taxon>Sarcoptidae</taxon>
        <taxon>Sarcoptinae</taxon>
        <taxon>Sarcoptes</taxon>
    </lineage>
</organism>
<name>A0A131ZZ06_SARSC</name>
<feature type="region of interest" description="Disordered" evidence="1">
    <location>
        <begin position="50"/>
        <end position="148"/>
    </location>
</feature>
<evidence type="ECO:0000256" key="1">
    <source>
        <dbReference type="SAM" id="MobiDB-lite"/>
    </source>
</evidence>
<gene>
    <name evidence="2" type="ORF">QR98_0021830</name>
</gene>
<dbReference type="VEuPathDB" id="VectorBase:SSCA009450"/>
<reference evidence="2 3" key="1">
    <citation type="journal article" date="2015" name="Parasit. Vectors">
        <title>Draft genome of the scabies mite.</title>
        <authorList>
            <person name="Rider S.D.Jr."/>
            <person name="Morgan M.S."/>
            <person name="Arlian L.G."/>
        </authorList>
    </citation>
    <scope>NUCLEOTIDE SEQUENCE [LARGE SCALE GENOMIC DNA]</scope>
    <source>
        <strain evidence="2">Arlian Lab</strain>
    </source>
</reference>
<dbReference type="Proteomes" id="UP000616769">
    <property type="component" value="Unassembled WGS sequence"/>
</dbReference>
<sequence length="427" mass="50011">MQQLKIPILLLRPEDIYKASSSNNVNFKLITARPIRIPIYESNTRMQGARNLRPSIHNRHRQRNFNQNNRNHHNNMNQRFNQRHPMPKFHPQSPPKNLPRPPQPIHQGPRFNPNQNQQPQQQNFRPLPMQPPMQHHHQPPPLPLTPHSAPPGIVDFNQNNNFHPNFDFIGPGHNNGFMSFENNNINNNENFNFNNDHFHHENHLHQNHHDFNPIHNGFINDNHNEFNANFHNPHPHHDHQQQPLPQHQPHFPNEFHEIINDFVSNNEMFTNDPYVLFNNGQKHPNLDFRNHQPQSQTFPAQQPPVPNVPIAPTSAISSFQPSQQQQQNRPPSLNQQNQQQQHQQHQSSSFPSSKIPHHQQQSHANQRQKSFDNQNHNLDQDRDHSHSSNSKKSNNNNNNNNNSNNADQVIITSRVLPGKLILYRGKN</sequence>
<dbReference type="OrthoDB" id="6516162at2759"/>
<feature type="compositionally biased region" description="Low complexity" evidence="1">
    <location>
        <begin position="387"/>
        <end position="405"/>
    </location>
</feature>
<proteinExistence type="predicted"/>
<feature type="compositionally biased region" description="Low complexity" evidence="1">
    <location>
        <begin position="241"/>
        <end position="252"/>
    </location>
</feature>
<feature type="compositionally biased region" description="Polar residues" evidence="1">
    <location>
        <begin position="291"/>
        <end position="300"/>
    </location>
</feature>
<protein>
    <submittedName>
        <fullName evidence="2">Uncharacterized protein</fullName>
    </submittedName>
</protein>
<feature type="region of interest" description="Disordered" evidence="1">
    <location>
        <begin position="232"/>
        <end position="252"/>
    </location>
</feature>